<feature type="transmembrane region" description="Helical" evidence="1">
    <location>
        <begin position="12"/>
        <end position="30"/>
    </location>
</feature>
<sequence length="94" mass="10563">MRDIVIRVFKYLLALFVGSFFVGFFNMIKVGIPDSSAVPIFAIFLLSLYYFSLVKIARGKNRSPLNWVIIGTFLSPLAGFSVLLFSKLDKTSCD</sequence>
<keyword evidence="1" id="KW-0472">Membrane</keyword>
<reference evidence="2" key="1">
    <citation type="submission" date="2022-03" db="EMBL/GenBank/DDBJ databases">
        <title>Sea Food Isolates.</title>
        <authorList>
            <person name="Li c."/>
        </authorList>
    </citation>
    <scope>NUCLEOTIDE SEQUENCE</scope>
    <source>
        <strain evidence="2">19MO02SH05</strain>
    </source>
</reference>
<organism evidence="2">
    <name type="scientific">bacterium 19MO02SH05</name>
    <dbReference type="NCBI Taxonomy" id="2920696"/>
    <lineage>
        <taxon>Bacteria</taxon>
    </lineage>
</organism>
<gene>
    <name evidence="2" type="ORF">MRL64_15000</name>
</gene>
<feature type="transmembrane region" description="Helical" evidence="1">
    <location>
        <begin position="65"/>
        <end position="85"/>
    </location>
</feature>
<evidence type="ECO:0000313" key="2">
    <source>
        <dbReference type="EMBL" id="XAG63269.1"/>
    </source>
</evidence>
<name>A0AAU6TNX3_UNCXX</name>
<feature type="transmembrane region" description="Helical" evidence="1">
    <location>
        <begin position="36"/>
        <end position="53"/>
    </location>
</feature>
<keyword evidence="1" id="KW-0812">Transmembrane</keyword>
<protein>
    <recommendedName>
        <fullName evidence="3">DUF805 domain-containing protein</fullName>
    </recommendedName>
</protein>
<accession>A0AAU6TNX3</accession>
<keyword evidence="1" id="KW-1133">Transmembrane helix</keyword>
<dbReference type="AlphaFoldDB" id="A0AAU6TNX3"/>
<proteinExistence type="predicted"/>
<evidence type="ECO:0008006" key="3">
    <source>
        <dbReference type="Google" id="ProtNLM"/>
    </source>
</evidence>
<evidence type="ECO:0000256" key="1">
    <source>
        <dbReference type="SAM" id="Phobius"/>
    </source>
</evidence>
<dbReference type="EMBL" id="CP095343">
    <property type="protein sequence ID" value="XAG63269.1"/>
    <property type="molecule type" value="Genomic_DNA"/>
</dbReference>